<organism evidence="1 2">
    <name type="scientific">Streptomyces achmelvichensis</name>
    <dbReference type="NCBI Taxonomy" id="3134111"/>
    <lineage>
        <taxon>Bacteria</taxon>
        <taxon>Bacillati</taxon>
        <taxon>Actinomycetota</taxon>
        <taxon>Actinomycetes</taxon>
        <taxon>Kitasatosporales</taxon>
        <taxon>Streptomycetaceae</taxon>
        <taxon>Streptomyces</taxon>
    </lineage>
</organism>
<evidence type="ECO:0000313" key="1">
    <source>
        <dbReference type="EMBL" id="MEJ8637146.1"/>
    </source>
</evidence>
<accession>A0ACC6Q0F8</accession>
<dbReference type="EMBL" id="JBBKAJ010000022">
    <property type="protein sequence ID" value="MEJ8637146.1"/>
    <property type="molecule type" value="Genomic_DNA"/>
</dbReference>
<protein>
    <submittedName>
        <fullName evidence="1">FtsX-like permease family protein</fullName>
    </submittedName>
</protein>
<reference evidence="1" key="1">
    <citation type="submission" date="2024-03" db="EMBL/GenBank/DDBJ databases">
        <title>Novel Streptomyces species of biotechnological and ecological value are a feature of Machair soil.</title>
        <authorList>
            <person name="Prole J.R."/>
            <person name="Goodfellow M."/>
            <person name="Allenby N."/>
            <person name="Ward A.C."/>
        </authorList>
    </citation>
    <scope>NUCLEOTIDE SEQUENCE</scope>
    <source>
        <strain evidence="1">MS2.AVA.5</strain>
    </source>
</reference>
<dbReference type="Proteomes" id="UP001377168">
    <property type="component" value="Unassembled WGS sequence"/>
</dbReference>
<name>A0ACC6Q0F8_9ACTN</name>
<gene>
    <name evidence="1" type="ORF">WKI67_27655</name>
</gene>
<sequence length="785" mass="83234">MNLGSTWIRDLTLGLRFAVTGGRPGWARTALTALGVGLGVAMLLFAASVPGLLQTRDDRAAAREVSLDEAKRSDSSFLFNRTSTLYRGDTVKGLVIRPDGNDAPAPVGLAQVPAPGEMAVSPALAELLDSRRGSLLKDRLPYKVGATIGKEGLTGRAELLYYAGSPVGLETGAEGRADHYGDARSFDPLNAVLLLIVVMICVALILPVAVFIATAVRFGGEQRDRRLAALRLVGADQAMTRRIAAGESLGGALLGLATGAALFAWLRQLAGSVTVWDVNAFPSDIVPSLWLTVLILIAVPASAIGVTLSALRRVSIEPLGVVRDATGRRRRLWWRVLLPVVGVALLLPQSGSIGMEGTGIATYQIAAGAMLVLIGTTSLLPWLVEAVVGRLRGGPVAWQLAVRRLQLSSGTAARAVSGIVVAAAGAIALQMLLTAVQNDFMRPTGMDSARAQLETRVPAGNGTLARDMIDEYARTKGVLGVVGFIEAGVERPGPQRAGEDWIPTTQLTVGDCPSLKELAKISSCRDGDVFIVRTPKGQGPADDYLAKTARAGAEVNLHPEQWSEGKTTRPAPALWRVPKSARTVDSRPDPMGDLAFGIMATPSAIDVKALMSPEARTMIKLDPAVPDAAEYARNTAAAIDPLTFVNTLQNFERDSQYSSVRTGLFVGATATMLLIAASMLVSTLEQLRDRKRLLSVLVAFGTRRATLSWSVLWQTAVPIVLGLALATGGGVGLGLVLLRMVNKQVEDWWAFLPVNAVGAALILLVTLLSLPVLWRLMRPDGLRTE</sequence>
<comment type="caution">
    <text evidence="1">The sequence shown here is derived from an EMBL/GenBank/DDBJ whole genome shotgun (WGS) entry which is preliminary data.</text>
</comment>
<proteinExistence type="predicted"/>
<keyword evidence="2" id="KW-1185">Reference proteome</keyword>
<evidence type="ECO:0000313" key="2">
    <source>
        <dbReference type="Proteomes" id="UP001377168"/>
    </source>
</evidence>